<sequence>MFVGLDLQLQFVHQVLQSRHVLAVFLGLVGELFDAALILFLELLLATLHGNLLCLIQTVLQIFDGLFHVLLHALQMGTGTVIQLQLIVTLHLLLDSQCFIAHPLVVSLGLIHFFIFLSQFTFHISLHLVELQLSPEDLALLMFQGTLCLLQG</sequence>
<reference evidence="2" key="3">
    <citation type="submission" date="2025-09" db="UniProtKB">
        <authorList>
            <consortium name="Ensembl"/>
        </authorList>
    </citation>
    <scope>IDENTIFICATION</scope>
</reference>
<keyword evidence="1" id="KW-1133">Transmembrane helix</keyword>
<keyword evidence="1" id="KW-0812">Transmembrane</keyword>
<reference evidence="2" key="1">
    <citation type="submission" date="2019-06" db="EMBL/GenBank/DDBJ databases">
        <authorList>
            <consortium name="Wellcome Sanger Institute Data Sharing"/>
        </authorList>
    </citation>
    <scope>NUCLEOTIDE SEQUENCE [LARGE SCALE GENOMIC DNA]</scope>
</reference>
<feature type="transmembrane region" description="Helical" evidence="1">
    <location>
        <begin position="20"/>
        <end position="45"/>
    </location>
</feature>
<feature type="transmembrane region" description="Helical" evidence="1">
    <location>
        <begin position="66"/>
        <end position="93"/>
    </location>
</feature>
<proteinExistence type="predicted"/>
<dbReference type="InParanoid" id="A0A672ZT39"/>
<evidence type="ECO:0000313" key="3">
    <source>
        <dbReference type="Proteomes" id="UP000472271"/>
    </source>
</evidence>
<name>A0A672ZT39_9TELE</name>
<dbReference type="Proteomes" id="UP000472271">
    <property type="component" value="Chromosome 14"/>
</dbReference>
<protein>
    <submittedName>
        <fullName evidence="2">Uncharacterized protein</fullName>
    </submittedName>
</protein>
<organism evidence="2 3">
    <name type="scientific">Sphaeramia orbicularis</name>
    <name type="common">orbiculate cardinalfish</name>
    <dbReference type="NCBI Taxonomy" id="375764"/>
    <lineage>
        <taxon>Eukaryota</taxon>
        <taxon>Metazoa</taxon>
        <taxon>Chordata</taxon>
        <taxon>Craniata</taxon>
        <taxon>Vertebrata</taxon>
        <taxon>Euteleostomi</taxon>
        <taxon>Actinopterygii</taxon>
        <taxon>Neopterygii</taxon>
        <taxon>Teleostei</taxon>
        <taxon>Neoteleostei</taxon>
        <taxon>Acanthomorphata</taxon>
        <taxon>Gobiaria</taxon>
        <taxon>Kurtiformes</taxon>
        <taxon>Apogonoidei</taxon>
        <taxon>Apogonidae</taxon>
        <taxon>Apogoninae</taxon>
        <taxon>Sphaeramia</taxon>
    </lineage>
</organism>
<dbReference type="AlphaFoldDB" id="A0A672ZT39"/>
<evidence type="ECO:0000256" key="1">
    <source>
        <dbReference type="SAM" id="Phobius"/>
    </source>
</evidence>
<reference evidence="2" key="2">
    <citation type="submission" date="2025-08" db="UniProtKB">
        <authorList>
            <consortium name="Ensembl"/>
        </authorList>
    </citation>
    <scope>IDENTIFICATION</scope>
</reference>
<evidence type="ECO:0000313" key="2">
    <source>
        <dbReference type="Ensembl" id="ENSSORP00005020465.1"/>
    </source>
</evidence>
<dbReference type="Ensembl" id="ENSSORT00005021038.1">
    <property type="protein sequence ID" value="ENSSORP00005020465.1"/>
    <property type="gene ID" value="ENSSORG00005009973.1"/>
</dbReference>
<feature type="transmembrane region" description="Helical" evidence="1">
    <location>
        <begin position="99"/>
        <end position="117"/>
    </location>
</feature>
<keyword evidence="1" id="KW-0472">Membrane</keyword>
<accession>A0A672ZT39</accession>
<keyword evidence="3" id="KW-1185">Reference proteome</keyword>